<name>A0A8H7ACY4_9EURO</name>
<feature type="transmembrane region" description="Helical" evidence="1">
    <location>
        <begin position="69"/>
        <end position="92"/>
    </location>
</feature>
<dbReference type="PANTHER" id="PTHR32251:SF15">
    <property type="entry name" value="3-OXO-5-ALPHA-STEROID 4-DEHYDROGENASE (DUF1295)"/>
    <property type="match status" value="1"/>
</dbReference>
<reference evidence="2" key="1">
    <citation type="submission" date="2020-02" db="EMBL/GenBank/DDBJ databases">
        <authorList>
            <person name="Palmer J.M."/>
        </authorList>
    </citation>
    <scope>NUCLEOTIDE SEQUENCE</scope>
    <source>
        <strain evidence="2">EPUS1.4</strain>
        <tissue evidence="2">Thallus</tissue>
    </source>
</reference>
<organism evidence="2 3">
    <name type="scientific">Endocarpon pusillum</name>
    <dbReference type="NCBI Taxonomy" id="364733"/>
    <lineage>
        <taxon>Eukaryota</taxon>
        <taxon>Fungi</taxon>
        <taxon>Dikarya</taxon>
        <taxon>Ascomycota</taxon>
        <taxon>Pezizomycotina</taxon>
        <taxon>Eurotiomycetes</taxon>
        <taxon>Chaetothyriomycetidae</taxon>
        <taxon>Verrucariales</taxon>
        <taxon>Verrucariaceae</taxon>
        <taxon>Endocarpon</taxon>
    </lineage>
</organism>
<feature type="transmembrane region" description="Helical" evidence="1">
    <location>
        <begin position="39"/>
        <end position="57"/>
    </location>
</feature>
<feature type="transmembrane region" description="Helical" evidence="1">
    <location>
        <begin position="98"/>
        <end position="116"/>
    </location>
</feature>
<keyword evidence="1" id="KW-1133">Transmembrane helix</keyword>
<evidence type="ECO:0000313" key="3">
    <source>
        <dbReference type="Proteomes" id="UP000606974"/>
    </source>
</evidence>
<keyword evidence="1" id="KW-0472">Membrane</keyword>
<keyword evidence="1" id="KW-0812">Transmembrane</keyword>
<dbReference type="EMBL" id="JAACFV010000205">
    <property type="protein sequence ID" value="KAF7502970.1"/>
    <property type="molecule type" value="Genomic_DNA"/>
</dbReference>
<dbReference type="GO" id="GO:0016020">
    <property type="term" value="C:membrane"/>
    <property type="evidence" value="ECO:0007669"/>
    <property type="project" value="TreeGrafter"/>
</dbReference>
<evidence type="ECO:0000313" key="2">
    <source>
        <dbReference type="EMBL" id="KAF7502970.1"/>
    </source>
</evidence>
<dbReference type="InterPro" id="IPR010721">
    <property type="entry name" value="UstE-like"/>
</dbReference>
<comment type="caution">
    <text evidence="2">The sequence shown here is derived from an EMBL/GenBank/DDBJ whole genome shotgun (WGS) entry which is preliminary data.</text>
</comment>
<dbReference type="OrthoDB" id="67965at2759"/>
<accession>A0A8H7ACY4</accession>
<dbReference type="PANTHER" id="PTHR32251">
    <property type="entry name" value="3-OXO-5-ALPHA-STEROID 4-DEHYDROGENASE"/>
    <property type="match status" value="1"/>
</dbReference>
<dbReference type="Gene3D" id="1.20.120.1630">
    <property type="match status" value="1"/>
</dbReference>
<keyword evidence="3" id="KW-1185">Reference proteome</keyword>
<protein>
    <recommendedName>
        <fullName evidence="4">Steroid 5-alpha reductase C-terminal domain-containing protein</fullName>
    </recommendedName>
</protein>
<dbReference type="PROSITE" id="PS50244">
    <property type="entry name" value="S5A_REDUCTASE"/>
    <property type="match status" value="1"/>
</dbReference>
<proteinExistence type="predicted"/>
<feature type="transmembrane region" description="Helical" evidence="1">
    <location>
        <begin position="160"/>
        <end position="179"/>
    </location>
</feature>
<sequence>MPSIPPPPPSPSHGPLSSRQQQQKLITTLGLNLTPMQTLLFAMSVGASAKHIFWILATSKEKMSASSAAVVAAFNFLINALNVLAFGLAAVNPTYYRSAPWNVYVGVALFVVGILVEPIAEVQRRNFKDDPRNEGKPYSGGLFALARSVNYGAYTTWRTGFALAAGGPVWAALVAAFFLRDFASRAVPTMEEYCSKRYGAQWEEVKRKVPYKLIPWVY</sequence>
<evidence type="ECO:0008006" key="4">
    <source>
        <dbReference type="Google" id="ProtNLM"/>
    </source>
</evidence>
<gene>
    <name evidence="2" type="ORF">GJ744_004757</name>
</gene>
<dbReference type="Proteomes" id="UP000606974">
    <property type="component" value="Unassembled WGS sequence"/>
</dbReference>
<dbReference type="AlphaFoldDB" id="A0A8H7ACY4"/>
<dbReference type="Pfam" id="PF06966">
    <property type="entry name" value="DUF1295"/>
    <property type="match status" value="1"/>
</dbReference>
<evidence type="ECO:0000256" key="1">
    <source>
        <dbReference type="SAM" id="Phobius"/>
    </source>
</evidence>